<keyword evidence="5 13" id="KW-0540">Nuclease</keyword>
<dbReference type="InterPro" id="IPR017441">
    <property type="entry name" value="Protein_kinase_ATP_BS"/>
</dbReference>
<dbReference type="GO" id="GO:0005524">
    <property type="term" value="F:ATP binding"/>
    <property type="evidence" value="ECO:0007669"/>
    <property type="project" value="UniProtKB-UniRule"/>
</dbReference>
<dbReference type="GO" id="GO:0016787">
    <property type="term" value="F:hydrolase activity"/>
    <property type="evidence" value="ECO:0007669"/>
    <property type="project" value="UniProtKB-KW"/>
</dbReference>
<dbReference type="GO" id="GO:0004519">
    <property type="term" value="F:endonuclease activity"/>
    <property type="evidence" value="ECO:0007669"/>
    <property type="project" value="UniProtKB-KW"/>
</dbReference>
<evidence type="ECO:0000256" key="6">
    <source>
        <dbReference type="ARBA" id="ARBA00022737"/>
    </source>
</evidence>
<dbReference type="PANTHER" id="PTHR16036:SF2">
    <property type="entry name" value="TRNA ENDONUCLEASE ANKZF1"/>
    <property type="match status" value="1"/>
</dbReference>
<evidence type="ECO:0000256" key="10">
    <source>
        <dbReference type="ARBA" id="ARBA00022840"/>
    </source>
</evidence>
<evidence type="ECO:0000256" key="12">
    <source>
        <dbReference type="ARBA" id="ARBA00023054"/>
    </source>
</evidence>
<evidence type="ECO:0000259" key="16">
    <source>
        <dbReference type="PROSITE" id="PS50006"/>
    </source>
</evidence>
<feature type="region of interest" description="Disordered" evidence="15">
    <location>
        <begin position="397"/>
        <end position="421"/>
    </location>
</feature>
<evidence type="ECO:0000256" key="3">
    <source>
        <dbReference type="ARBA" id="ARBA00009262"/>
    </source>
</evidence>
<keyword evidence="10 14" id="KW-0067">ATP-binding</keyword>
<dbReference type="GO" id="GO:0004672">
    <property type="term" value="F:protein kinase activity"/>
    <property type="evidence" value="ECO:0007669"/>
    <property type="project" value="InterPro"/>
</dbReference>
<evidence type="ECO:0000259" key="18">
    <source>
        <dbReference type="PROSITE" id="PS52044"/>
    </source>
</evidence>
<evidence type="ECO:0000256" key="2">
    <source>
        <dbReference type="ARBA" id="ARBA00005575"/>
    </source>
</evidence>
<feature type="region of interest" description="Disordered" evidence="15">
    <location>
        <begin position="276"/>
        <end position="295"/>
    </location>
</feature>
<keyword evidence="4 13" id="KW-0963">Cytoplasm</keyword>
<feature type="active site" evidence="13">
    <location>
        <position position="284"/>
    </location>
</feature>
<comment type="similarity">
    <text evidence="2">Belongs to the protein kinase superfamily. CAMK Ser/Thr protein kinase family. CHEK2 subfamily.</text>
</comment>
<feature type="domain" description="FHA" evidence="16">
    <location>
        <begin position="630"/>
        <end position="667"/>
    </location>
</feature>
<protein>
    <submittedName>
        <fullName evidence="19">VMS1 like</fullName>
    </submittedName>
</protein>
<name>A0A093UP38_TALMA</name>
<dbReference type="AlphaFoldDB" id="A0A093UP38"/>
<keyword evidence="12" id="KW-0175">Coiled coil</keyword>
<reference evidence="19" key="2">
    <citation type="journal article" date="2014" name="PLoS Genet.">
        <title>Signature gene expression reveals novel clues to the molecular mechanisms of dimorphic transition in Penicillium marneffei.</title>
        <authorList>
            <person name="Yang E."/>
            <person name="Wang G."/>
            <person name="Cai J."/>
            <person name="Woo P.C."/>
            <person name="Lau S.K."/>
            <person name="Yuen K.-Y."/>
            <person name="Chow W.-N."/>
            <person name="Lin X."/>
        </authorList>
    </citation>
    <scope>NUCLEOTIDE SEQUENCE</scope>
    <source>
        <strain evidence="19">PM1</strain>
    </source>
</reference>
<dbReference type="Gene3D" id="1.25.40.20">
    <property type="entry name" value="Ankyrin repeat-containing domain"/>
    <property type="match status" value="1"/>
</dbReference>
<evidence type="ECO:0000256" key="15">
    <source>
        <dbReference type="SAM" id="MobiDB-lite"/>
    </source>
</evidence>
<feature type="binding site" evidence="14">
    <location>
        <position position="752"/>
    </location>
    <ligand>
        <name>ATP</name>
        <dbReference type="ChEBI" id="CHEBI:30616"/>
    </ligand>
</feature>
<dbReference type="GO" id="GO:0005737">
    <property type="term" value="C:cytoplasm"/>
    <property type="evidence" value="ECO:0007669"/>
    <property type="project" value="UniProtKB-SubCell"/>
</dbReference>
<dbReference type="PROSITE" id="PS50006">
    <property type="entry name" value="FHA_DOMAIN"/>
    <property type="match status" value="1"/>
</dbReference>
<gene>
    <name evidence="19" type="ORF">GQ26_0550300</name>
</gene>
<evidence type="ECO:0000256" key="9">
    <source>
        <dbReference type="ARBA" id="ARBA00022801"/>
    </source>
</evidence>
<dbReference type="Pfam" id="PF00498">
    <property type="entry name" value="FHA"/>
    <property type="match status" value="1"/>
</dbReference>
<keyword evidence="9 13" id="KW-0378">Hydrolase</keyword>
<dbReference type="HOGENOM" id="CLU_269496_0_0_1"/>
<dbReference type="InterPro" id="IPR008271">
    <property type="entry name" value="Ser/Thr_kinase_AS"/>
</dbReference>
<accession>A0A093UP38</accession>
<dbReference type="Pfam" id="PF00069">
    <property type="entry name" value="Pkinase"/>
    <property type="match status" value="1"/>
</dbReference>
<dbReference type="Gene3D" id="2.60.200.20">
    <property type="match status" value="1"/>
</dbReference>
<feature type="region of interest" description="Disordered" evidence="15">
    <location>
        <begin position="113"/>
        <end position="134"/>
    </location>
</feature>
<dbReference type="GO" id="GO:0036503">
    <property type="term" value="P:ERAD pathway"/>
    <property type="evidence" value="ECO:0007669"/>
    <property type="project" value="TreeGrafter"/>
</dbReference>
<dbReference type="InterPro" id="IPR000253">
    <property type="entry name" value="FHA_dom"/>
</dbReference>
<dbReference type="Gene3D" id="3.30.200.20">
    <property type="entry name" value="Phosphorylase Kinase, domain 1"/>
    <property type="match status" value="1"/>
</dbReference>
<evidence type="ECO:0000256" key="8">
    <source>
        <dbReference type="ARBA" id="ARBA00022759"/>
    </source>
</evidence>
<evidence type="ECO:0000313" key="19">
    <source>
        <dbReference type="EMBL" id="KFX41715.1"/>
    </source>
</evidence>
<dbReference type="PROSITE" id="PS00108">
    <property type="entry name" value="PROTEIN_KINASE_ST"/>
    <property type="match status" value="1"/>
</dbReference>
<keyword evidence="6" id="KW-0677">Repeat</keyword>
<dbReference type="SUPFAM" id="SSF48403">
    <property type="entry name" value="Ankyrin repeat"/>
    <property type="match status" value="1"/>
</dbReference>
<dbReference type="SUPFAM" id="SSF49879">
    <property type="entry name" value="SMAD/FHA domain"/>
    <property type="match status" value="1"/>
</dbReference>
<dbReference type="InterPro" id="IPR041175">
    <property type="entry name" value="VLRF1/Vms1"/>
</dbReference>
<dbReference type="eggNOG" id="KOG2505">
    <property type="taxonomic scope" value="Eukaryota"/>
</dbReference>
<dbReference type="EMBL" id="JPOX01000055">
    <property type="protein sequence ID" value="KFX41715.1"/>
    <property type="molecule type" value="Genomic_DNA"/>
</dbReference>
<keyword evidence="7 14" id="KW-0547">Nucleotide-binding</keyword>
<comment type="similarity">
    <text evidence="3 13">Belongs to the ANKZF1/VMS1 family.</text>
</comment>
<evidence type="ECO:0000256" key="14">
    <source>
        <dbReference type="PROSITE-ProRule" id="PRU10141"/>
    </source>
</evidence>
<dbReference type="PANTHER" id="PTHR16036">
    <property type="entry name" value="ANKYRIN REPEAT AND ZINC FINGER DOMAIN-CONTAINING PROTEIN 1"/>
    <property type="match status" value="1"/>
</dbReference>
<feature type="compositionally biased region" description="Low complexity" evidence="15">
    <location>
        <begin position="281"/>
        <end position="295"/>
    </location>
</feature>
<evidence type="ECO:0000256" key="13">
    <source>
        <dbReference type="PROSITE-ProRule" id="PRU01389"/>
    </source>
</evidence>
<feature type="domain" description="VLRF1" evidence="18">
    <location>
        <begin position="226"/>
        <end position="384"/>
    </location>
</feature>
<dbReference type="Pfam" id="PF18826">
    <property type="entry name" value="bVLRF1"/>
    <property type="match status" value="1"/>
</dbReference>
<keyword evidence="11" id="KW-0040">ANK repeat</keyword>
<dbReference type="InterPro" id="IPR036770">
    <property type="entry name" value="Ankyrin_rpt-contain_sf"/>
</dbReference>
<comment type="domain">
    <text evidence="13">The VLRF1 domain mediates binding to the 60S ribosomal subunit.</text>
</comment>
<reference key="1">
    <citation type="journal article" date="2014" name="PLoS Genet.">
        <title>Signature Gene Expression Reveals Novel Clues to the Molecular Mechanisms of Dimorphic Transition in Penicillium marneffei.</title>
        <authorList>
            <person name="Yang E."/>
            <person name="Wang G."/>
            <person name="Cai J."/>
            <person name="Woo P.C."/>
            <person name="Lau S.K."/>
            <person name="Yuen K.-Y."/>
            <person name="Chow W.-N."/>
            <person name="Lin X."/>
        </authorList>
    </citation>
    <scope>NUCLEOTIDE SEQUENCE [LARGE SCALE GENOMIC DNA]</scope>
    <source>
        <strain>PM1</strain>
    </source>
</reference>
<evidence type="ECO:0000256" key="1">
    <source>
        <dbReference type="ARBA" id="ARBA00004496"/>
    </source>
</evidence>
<dbReference type="InterPro" id="IPR047139">
    <property type="entry name" value="ANKZ1/VMS1"/>
</dbReference>
<proteinExistence type="inferred from homology"/>
<dbReference type="SUPFAM" id="SSF56112">
    <property type="entry name" value="Protein kinase-like (PK-like)"/>
    <property type="match status" value="1"/>
</dbReference>
<feature type="domain" description="Protein kinase" evidence="17">
    <location>
        <begin position="715"/>
        <end position="990"/>
    </location>
</feature>
<evidence type="ECO:0000259" key="17">
    <source>
        <dbReference type="PROSITE" id="PS50011"/>
    </source>
</evidence>
<dbReference type="Gene3D" id="1.10.510.10">
    <property type="entry name" value="Transferase(Phosphotransferase) domain 1"/>
    <property type="match status" value="1"/>
</dbReference>
<evidence type="ECO:0000256" key="7">
    <source>
        <dbReference type="ARBA" id="ARBA00022741"/>
    </source>
</evidence>
<dbReference type="InterPro" id="IPR008984">
    <property type="entry name" value="SMAD_FHA_dom_sf"/>
</dbReference>
<organism evidence="19">
    <name type="scientific">Talaromyces marneffei PM1</name>
    <dbReference type="NCBI Taxonomy" id="1077442"/>
    <lineage>
        <taxon>Eukaryota</taxon>
        <taxon>Fungi</taxon>
        <taxon>Dikarya</taxon>
        <taxon>Ascomycota</taxon>
        <taxon>Pezizomycotina</taxon>
        <taxon>Eurotiomycetes</taxon>
        <taxon>Eurotiomycetidae</taxon>
        <taxon>Eurotiales</taxon>
        <taxon>Trichocomaceae</taxon>
        <taxon>Talaromyces</taxon>
        <taxon>Talaromyces sect. Talaromyces</taxon>
    </lineage>
</organism>
<dbReference type="PROSITE" id="PS50011">
    <property type="entry name" value="PROTEIN_KINASE_DOM"/>
    <property type="match status" value="1"/>
</dbReference>
<dbReference type="SMART" id="SM00220">
    <property type="entry name" value="S_TKc"/>
    <property type="match status" value="1"/>
</dbReference>
<evidence type="ECO:0000256" key="5">
    <source>
        <dbReference type="ARBA" id="ARBA00022722"/>
    </source>
</evidence>
<keyword evidence="8 13" id="KW-0255">Endonuclease</keyword>
<feature type="compositionally biased region" description="Basic and acidic residues" evidence="15">
    <location>
        <begin position="554"/>
        <end position="576"/>
    </location>
</feature>
<dbReference type="InterPro" id="IPR000719">
    <property type="entry name" value="Prot_kinase_dom"/>
</dbReference>
<evidence type="ECO:0000256" key="11">
    <source>
        <dbReference type="ARBA" id="ARBA00023043"/>
    </source>
</evidence>
<evidence type="ECO:0000256" key="4">
    <source>
        <dbReference type="ARBA" id="ARBA00022490"/>
    </source>
</evidence>
<dbReference type="PROSITE" id="PS00107">
    <property type="entry name" value="PROTEIN_KINASE_ATP"/>
    <property type="match status" value="1"/>
</dbReference>
<comment type="caution">
    <text evidence="19">The sequence shown here is derived from an EMBL/GenBank/DDBJ whole genome shotgun (WGS) entry which is preliminary data.</text>
</comment>
<dbReference type="InterPro" id="IPR011009">
    <property type="entry name" value="Kinase-like_dom_sf"/>
</dbReference>
<feature type="region of interest" description="Disordered" evidence="15">
    <location>
        <begin position="543"/>
        <end position="576"/>
    </location>
</feature>
<dbReference type="PROSITE" id="PS52044">
    <property type="entry name" value="VLRF1"/>
    <property type="match status" value="1"/>
</dbReference>
<sequence length="1213" mass="135044">MAKNGSQTEDLLKGPLYVYDLPSKLLSNLTIKSNSQPVVTASTETVAATIEPSDRETAIPTSNSCTLCQTSFQNVQEHRDHARSDHHRYNVKAQLRGNRLLNEAEFTTAIGEIDESISGSESPESDEDEFEPHASDSNLVALLKRQAKFSQDEQTTAQQEKNALNRQPILWFSNPDLPQNTALGVYKAIFSNEEQQEPEHIVDSLRKKQLEPIKRVNNTDKAPLNYGPHIFMCMIGGGHFAAMIIALAPEVQKRQGGIEERQAKVLAHKTFHRYTTRRKQGGAQSASDAAKGAAHSAGSSLRRYNEVALENDIRSLLKDWKAMIDTAQLIFVRATGNTNRKVLFGSYEGQVLRNNDARLRTFPFSTRRATQTELMRCFKELTRVKVSQIDEAALAAAQTKQREASPKPVKPAPKPKAPKLSEEEEAAMLHTSQIQALIRRSKAPALLSYISNNNIPPSFRFFPADALQNHHAPTPLHLAANSDSPALVASLLTKAKLDPTLKNDEGKTSFDLAKDRATRDAFRVARHELGESAWDWEAAHVPSPVSQAEVSQRQAKEKEEAAKEEASRRKAELERLKGEEAANAAAVEKRKNAGAKSSVFCFAQRNENTSAEGAALGKVSAPSSVAVSPHVQIYTVIYDLEHPLDIPPLVYAQDVSTNGTFWNGQRIDRRNGGAVLLSDGDILRLSSNSFLEFRAEYQFCRPLNQNQQKEIKVRCMQYRLLGEGGFGHVRMAVNLKATSQVACKIVNLRAVKETVMRKKGDRSTDMLELQKREVAILQKLCHPNIIGVEKFFTMENSLERYIFEDLITAGDLFTFIESKGGRITDFEAASVTRQILIAVDYLHDNNIVHRDLKPENILMTSHGVQRRVVLADFGCARIVSPGIKRMSTVVGTWDYTAPEVYKELKAGYTKSVDLWSVGCVTVVLLIGTPPFPFSVSGDVGYIEPGDLNEMFMSTKSTEASTMARNFVLSLLVLDERKRLNSKQALQHSWFSNEQYQSKLQQLYEEAIQDWHPRYAIAPSGSENCLQSGYNCSNKALRTAVSSTFQVSKSQAATFVSERRDVIEKNRRVGSDKASPSSRGQNMYDRTICDKIRVSQSSPTSQNFRRSFSPQAWNTKSVASRFASSSSKSNVNRNNIDVSTLKEPKSNLTEEHKSWTYISTKLNEGICASTDKSIATSKGITRAKRGFDELSQSPEIGEVYEEIENKITGKSVIV</sequence>
<comment type="subcellular location">
    <subcellularLocation>
        <location evidence="1">Cytoplasm</location>
    </subcellularLocation>
</comment>